<dbReference type="SUPFAM" id="SSF55031">
    <property type="entry name" value="Bacterial exopeptidase dimerisation domain"/>
    <property type="match status" value="1"/>
</dbReference>
<dbReference type="NCBIfam" id="TIGR01879">
    <property type="entry name" value="hydantase"/>
    <property type="match status" value="1"/>
</dbReference>
<evidence type="ECO:0000256" key="4">
    <source>
        <dbReference type="ARBA" id="ARBA00022723"/>
    </source>
</evidence>
<dbReference type="PIRSF" id="PIRSF001235">
    <property type="entry name" value="Amidase_carbamoylase"/>
    <property type="match status" value="1"/>
</dbReference>
<dbReference type="InterPro" id="IPR036264">
    <property type="entry name" value="Bact_exopeptidase_dim_dom"/>
</dbReference>
<evidence type="ECO:0000256" key="3">
    <source>
        <dbReference type="ARBA" id="ARBA00011738"/>
    </source>
</evidence>
<gene>
    <name evidence="8" type="ORF">R8Z52_23935</name>
</gene>
<dbReference type="InterPro" id="IPR011650">
    <property type="entry name" value="Peptidase_M20_dimer"/>
</dbReference>
<dbReference type="Pfam" id="PF07687">
    <property type="entry name" value="M20_dimer"/>
    <property type="match status" value="1"/>
</dbReference>
<dbReference type="Gene3D" id="3.40.630.10">
    <property type="entry name" value="Zn peptidases"/>
    <property type="match status" value="1"/>
</dbReference>
<proteinExistence type="inferred from homology"/>
<comment type="cofactor">
    <cofactor evidence="1">
        <name>Mn(2+)</name>
        <dbReference type="ChEBI" id="CHEBI:29035"/>
    </cofactor>
</comment>
<dbReference type="PANTHER" id="PTHR32494:SF19">
    <property type="entry name" value="ALLANTOATE DEIMINASE-RELATED"/>
    <property type="match status" value="1"/>
</dbReference>
<evidence type="ECO:0000259" key="7">
    <source>
        <dbReference type="Pfam" id="PF07687"/>
    </source>
</evidence>
<evidence type="ECO:0000256" key="5">
    <source>
        <dbReference type="ARBA" id="ARBA00022801"/>
    </source>
</evidence>
<name>A0ABZ0QHK5_9VIBR</name>
<evidence type="ECO:0000256" key="2">
    <source>
        <dbReference type="ARBA" id="ARBA00006153"/>
    </source>
</evidence>
<keyword evidence="4" id="KW-0479">Metal-binding</keyword>
<dbReference type="InterPro" id="IPR010158">
    <property type="entry name" value="Amidase_Cbmase"/>
</dbReference>
<accession>A0ABZ0QHK5</accession>
<dbReference type="Gene3D" id="3.30.70.360">
    <property type="match status" value="1"/>
</dbReference>
<dbReference type="EMBL" id="CP138204">
    <property type="protein sequence ID" value="WPC75968.1"/>
    <property type="molecule type" value="Genomic_DNA"/>
</dbReference>
<dbReference type="NCBIfam" id="NF006775">
    <property type="entry name" value="PRK09290.2-5"/>
    <property type="match status" value="1"/>
</dbReference>
<dbReference type="SUPFAM" id="SSF53187">
    <property type="entry name" value="Zn-dependent exopeptidases"/>
    <property type="match status" value="1"/>
</dbReference>
<feature type="domain" description="Peptidase M20 dimerisation" evidence="7">
    <location>
        <begin position="209"/>
        <end position="311"/>
    </location>
</feature>
<keyword evidence="5" id="KW-0378">Hydrolase</keyword>
<organism evidence="8 9">
    <name type="scientific">Vibrio porteresiae DSM 19223</name>
    <dbReference type="NCBI Taxonomy" id="1123496"/>
    <lineage>
        <taxon>Bacteria</taxon>
        <taxon>Pseudomonadati</taxon>
        <taxon>Pseudomonadota</taxon>
        <taxon>Gammaproteobacteria</taxon>
        <taxon>Vibrionales</taxon>
        <taxon>Vibrionaceae</taxon>
        <taxon>Vibrio</taxon>
    </lineage>
</organism>
<comment type="similarity">
    <text evidence="2">Belongs to the peptidase M20 family.</text>
</comment>
<dbReference type="Proteomes" id="UP001304071">
    <property type="component" value="Chromosome 2"/>
</dbReference>
<reference evidence="8 9" key="1">
    <citation type="submission" date="2023-11" db="EMBL/GenBank/DDBJ databases">
        <title>Plant-associative lifestyle of Vibrio porteresiae and its evolutionary dynamics.</title>
        <authorList>
            <person name="Rameshkumar N."/>
            <person name="Kirti K."/>
        </authorList>
    </citation>
    <scope>NUCLEOTIDE SEQUENCE [LARGE SCALE GENOMIC DNA]</scope>
    <source>
        <strain evidence="8 9">MSSRF30</strain>
    </source>
</reference>
<sequence length="420" mass="45395">MTDLKLSAESIMTRADRLAEFSADEGQLTRAYLTPEHRAAHQQLAIWMTDAGLETWGDSVGNQWGRKVSPNPTQPTLVLGSHSDTVTNAGKYDGNLGVLLAIEALSLLRDVTLPFHVDVVAFADEEGTRFNTTLIGSSAVAGRYDRNWLSVADSDGVTIGQAMEQFGLSPEQAGMDARQPSDVQAYLEVHIEQGPVLEARNLPVGVVTGIAGAKRFQCQVKGMAGHAGTVPIHLRKDAMCGVAEMVLCIESYAEQRGIVATVGICDTVKGAINVIPGEVHFTIDIRSAKQALLEDSAHELMQKLADIAKQRHLALTSQTIYQATAVECNETLTQRWSNVVEKLTGHTPCLLPSGAGHDAMAMAHLAPIAMLFVRCDKGISHHPLENVIVDDVKVALDCLIEMIKTFDTPADSILAHHFKH</sequence>
<keyword evidence="6" id="KW-0464">Manganese</keyword>
<dbReference type="Pfam" id="PF01546">
    <property type="entry name" value="Peptidase_M20"/>
    <property type="match status" value="1"/>
</dbReference>
<protein>
    <submittedName>
        <fullName evidence="8">Allantoate amidohydrolase</fullName>
    </submittedName>
</protein>
<comment type="subunit">
    <text evidence="3">Homodimer.</text>
</comment>
<evidence type="ECO:0000313" key="9">
    <source>
        <dbReference type="Proteomes" id="UP001304071"/>
    </source>
</evidence>
<evidence type="ECO:0000313" key="8">
    <source>
        <dbReference type="EMBL" id="WPC75968.1"/>
    </source>
</evidence>
<keyword evidence="9" id="KW-1185">Reference proteome</keyword>
<evidence type="ECO:0000256" key="6">
    <source>
        <dbReference type="ARBA" id="ARBA00023211"/>
    </source>
</evidence>
<evidence type="ECO:0000256" key="1">
    <source>
        <dbReference type="ARBA" id="ARBA00001936"/>
    </source>
</evidence>
<dbReference type="PANTHER" id="PTHR32494">
    <property type="entry name" value="ALLANTOATE DEIMINASE-RELATED"/>
    <property type="match status" value="1"/>
</dbReference>
<dbReference type="InterPro" id="IPR002933">
    <property type="entry name" value="Peptidase_M20"/>
</dbReference>
<dbReference type="CDD" id="cd03884">
    <property type="entry name" value="M20_bAS"/>
    <property type="match status" value="1"/>
</dbReference>
<dbReference type="RefSeq" id="WP_261897934.1">
    <property type="nucleotide sequence ID" value="NZ_AP024896.1"/>
</dbReference>